<dbReference type="Proteomes" id="UP001153269">
    <property type="component" value="Unassembled WGS sequence"/>
</dbReference>
<proteinExistence type="predicted"/>
<sequence length="198" mass="21610">MEHPKTFYNKECGKQRESLCLVISSSNLFDRAENFRRMKTTFVCNESMVISIPIGKLKDAGPADLMPEKFTCVFKDSYKIFVINGKPKPLGAAQALAGVFLCCLGLIVGEVMLIHTVPSVLFVVSGLLSYAAGRGPHMGVAKLSFSLNIISFFWSVAAFTLGVIVSQLPPHYLPHNPRFDGVNGVILSNTSTLCPSYC</sequence>
<reference evidence="2" key="1">
    <citation type="submission" date="2020-03" db="EMBL/GenBank/DDBJ databases">
        <authorList>
            <person name="Weist P."/>
        </authorList>
    </citation>
    <scope>NUCLEOTIDE SEQUENCE</scope>
</reference>
<keyword evidence="1" id="KW-1133">Transmembrane helix</keyword>
<keyword evidence="3" id="KW-1185">Reference proteome</keyword>
<evidence type="ECO:0000313" key="3">
    <source>
        <dbReference type="Proteomes" id="UP001153269"/>
    </source>
</evidence>
<protein>
    <submittedName>
        <fullName evidence="2">Uncharacterized protein</fullName>
    </submittedName>
</protein>
<dbReference type="AlphaFoldDB" id="A0A9N7YDP6"/>
<evidence type="ECO:0000256" key="1">
    <source>
        <dbReference type="SAM" id="Phobius"/>
    </source>
</evidence>
<feature type="transmembrane region" description="Helical" evidence="1">
    <location>
        <begin position="145"/>
        <end position="168"/>
    </location>
</feature>
<feature type="transmembrane region" description="Helical" evidence="1">
    <location>
        <begin position="113"/>
        <end position="133"/>
    </location>
</feature>
<keyword evidence="1" id="KW-0472">Membrane</keyword>
<name>A0A9N7YDP6_PLEPL</name>
<dbReference type="EMBL" id="CADEAL010000990">
    <property type="protein sequence ID" value="CAB1427695.1"/>
    <property type="molecule type" value="Genomic_DNA"/>
</dbReference>
<organism evidence="2 3">
    <name type="scientific">Pleuronectes platessa</name>
    <name type="common">European plaice</name>
    <dbReference type="NCBI Taxonomy" id="8262"/>
    <lineage>
        <taxon>Eukaryota</taxon>
        <taxon>Metazoa</taxon>
        <taxon>Chordata</taxon>
        <taxon>Craniata</taxon>
        <taxon>Vertebrata</taxon>
        <taxon>Euteleostomi</taxon>
        <taxon>Actinopterygii</taxon>
        <taxon>Neopterygii</taxon>
        <taxon>Teleostei</taxon>
        <taxon>Neoteleostei</taxon>
        <taxon>Acanthomorphata</taxon>
        <taxon>Carangaria</taxon>
        <taxon>Pleuronectiformes</taxon>
        <taxon>Pleuronectoidei</taxon>
        <taxon>Pleuronectidae</taxon>
        <taxon>Pleuronectes</taxon>
    </lineage>
</organism>
<feature type="transmembrane region" description="Helical" evidence="1">
    <location>
        <begin position="89"/>
        <end position="107"/>
    </location>
</feature>
<accession>A0A9N7YDP6</accession>
<evidence type="ECO:0000313" key="2">
    <source>
        <dbReference type="EMBL" id="CAB1427695.1"/>
    </source>
</evidence>
<gene>
    <name evidence="2" type="ORF">PLEPLA_LOCUS15636</name>
</gene>
<keyword evidence="1" id="KW-0812">Transmembrane</keyword>
<comment type="caution">
    <text evidence="2">The sequence shown here is derived from an EMBL/GenBank/DDBJ whole genome shotgun (WGS) entry which is preliminary data.</text>
</comment>